<dbReference type="InterPro" id="IPR036291">
    <property type="entry name" value="NAD(P)-bd_dom_sf"/>
</dbReference>
<dbReference type="PRINTS" id="PR00080">
    <property type="entry name" value="SDRFAMILY"/>
</dbReference>
<dbReference type="PANTHER" id="PTHR48107">
    <property type="entry name" value="NADPH-DEPENDENT ALDEHYDE REDUCTASE-LIKE PROTEIN, CHLOROPLASTIC-RELATED"/>
    <property type="match status" value="1"/>
</dbReference>
<name>A0A1B1V581_STRAO</name>
<feature type="domain" description="Ketoreductase" evidence="3">
    <location>
        <begin position="8"/>
        <end position="213"/>
    </location>
</feature>
<dbReference type="PANTHER" id="PTHR48107:SF7">
    <property type="entry name" value="RE15974P"/>
    <property type="match status" value="1"/>
</dbReference>
<dbReference type="GO" id="GO:0016614">
    <property type="term" value="F:oxidoreductase activity, acting on CH-OH group of donors"/>
    <property type="evidence" value="ECO:0007669"/>
    <property type="project" value="UniProtKB-ARBA"/>
</dbReference>
<dbReference type="InterPro" id="IPR020904">
    <property type="entry name" value="Sc_DH/Rdtase_CS"/>
</dbReference>
<dbReference type="InterPro" id="IPR002347">
    <property type="entry name" value="SDR_fam"/>
</dbReference>
<dbReference type="FunFam" id="3.40.50.720:FF:000084">
    <property type="entry name" value="Short-chain dehydrogenase reductase"/>
    <property type="match status" value="1"/>
</dbReference>
<dbReference type="PRINTS" id="PR00081">
    <property type="entry name" value="GDHRDH"/>
</dbReference>
<dbReference type="InterPro" id="IPR057326">
    <property type="entry name" value="KR_dom"/>
</dbReference>
<organism evidence="4">
    <name type="scientific">Streptomyces albogriseolus</name>
    <dbReference type="NCBI Taxonomy" id="1887"/>
    <lineage>
        <taxon>Bacteria</taxon>
        <taxon>Bacillati</taxon>
        <taxon>Actinomycetota</taxon>
        <taxon>Actinomycetes</taxon>
        <taxon>Kitasatosporales</taxon>
        <taxon>Streptomycetaceae</taxon>
        <taxon>Streptomyces</taxon>
        <taxon>Streptomyces albogriseolus group</taxon>
    </lineage>
</organism>
<dbReference type="Gene3D" id="3.40.50.720">
    <property type="entry name" value="NAD(P)-binding Rossmann-like Domain"/>
    <property type="match status" value="1"/>
</dbReference>
<evidence type="ECO:0000256" key="2">
    <source>
        <dbReference type="ARBA" id="ARBA00023002"/>
    </source>
</evidence>
<evidence type="ECO:0000256" key="1">
    <source>
        <dbReference type="ARBA" id="ARBA00006484"/>
    </source>
</evidence>
<sequence length="274" mass="27053">MTAATPRTVAIVAGGSRGIGAEISRHLAAAGMDVVIGFAHDTVAAEKLVGEISGAGATGGPGAGAGAGDGPGAGAGAGAGAGQAKAVLADIAEPDGAARLFDEAEQAFGGVDIVVTCAGAHAARRGPLAATDDDDFRRVVDVNFRGTFHMLRAAATRVRTGGRIITFSSSALALGAPGQAVYNASKAAVEVLTRQLAKELAGRDITVNAIAPGPTGTELFLSGRPPEAIEALAGQIPLGRIGRPDDIAAVVDFLLGEQGGWINGQVLHANGGIV</sequence>
<reference evidence="4" key="1">
    <citation type="journal article" date="2014" name="ChemBioChem">
        <title>A tryptophan 6-halogenase and an amidotransferase are involved in thienodolin biosynthesis.</title>
        <authorList>
            <person name="Milbredt D."/>
            <person name="Patallo E.P."/>
            <person name="van Pee K.H."/>
        </authorList>
    </citation>
    <scope>NUCLEOTIDE SEQUENCE</scope>
    <source>
        <strain evidence="4">MJ286-76F7</strain>
    </source>
</reference>
<proteinExistence type="inferred from homology"/>
<evidence type="ECO:0000313" key="4">
    <source>
        <dbReference type="EMBL" id="ANW12115.1"/>
    </source>
</evidence>
<dbReference type="EMBL" id="KU569241">
    <property type="protein sequence ID" value="ANW12115.1"/>
    <property type="molecule type" value="Genomic_DNA"/>
</dbReference>
<dbReference type="PROSITE" id="PS00061">
    <property type="entry name" value="ADH_SHORT"/>
    <property type="match status" value="1"/>
</dbReference>
<gene>
    <name evidence="4" type="primary">thdE</name>
</gene>
<reference evidence="4" key="2">
    <citation type="submission" date="2016-01" db="EMBL/GenBank/DDBJ databases">
        <authorList>
            <person name="Oliw E.H."/>
        </authorList>
    </citation>
    <scope>NUCLEOTIDE SEQUENCE</scope>
    <source>
        <strain evidence="4">MJ286-76F7</strain>
    </source>
</reference>
<dbReference type="SMART" id="SM00822">
    <property type="entry name" value="PKS_KR"/>
    <property type="match status" value="1"/>
</dbReference>
<evidence type="ECO:0000259" key="3">
    <source>
        <dbReference type="SMART" id="SM00822"/>
    </source>
</evidence>
<dbReference type="SUPFAM" id="SSF51735">
    <property type="entry name" value="NAD(P)-binding Rossmann-fold domains"/>
    <property type="match status" value="1"/>
</dbReference>
<dbReference type="AlphaFoldDB" id="A0A1B1V581"/>
<dbReference type="Pfam" id="PF13561">
    <property type="entry name" value="adh_short_C2"/>
    <property type="match status" value="1"/>
</dbReference>
<comment type="similarity">
    <text evidence="1">Belongs to the short-chain dehydrogenases/reductases (SDR) family.</text>
</comment>
<protein>
    <submittedName>
        <fullName evidence="4">Putative dehydrogenase/reductase</fullName>
    </submittedName>
</protein>
<accession>A0A1B1V581</accession>
<keyword evidence="2" id="KW-0560">Oxidoreductase</keyword>